<evidence type="ECO:0000259" key="17">
    <source>
        <dbReference type="Pfam" id="PF04138"/>
    </source>
</evidence>
<dbReference type="PANTHER" id="PTHR10859">
    <property type="entry name" value="GLYCOSYL TRANSFERASE"/>
    <property type="match status" value="1"/>
</dbReference>
<comment type="subcellular location">
    <subcellularLocation>
        <location evidence="2">Endoplasmic reticulum membrane</location>
        <topology evidence="2">Single-pass membrane protein</topology>
    </subcellularLocation>
    <subcellularLocation>
        <location evidence="1">Membrane</location>
        <topology evidence="1">Multi-pass membrane protein</topology>
    </subcellularLocation>
</comment>
<evidence type="ECO:0000256" key="6">
    <source>
        <dbReference type="ARBA" id="ARBA00022676"/>
    </source>
</evidence>
<evidence type="ECO:0000256" key="3">
    <source>
        <dbReference type="ARBA" id="ARBA00004922"/>
    </source>
</evidence>
<keyword evidence="7" id="KW-0808">Transferase</keyword>
<dbReference type="InterPro" id="IPR035518">
    <property type="entry name" value="DPG_synthase"/>
</dbReference>
<evidence type="ECO:0000256" key="10">
    <source>
        <dbReference type="ARBA" id="ARBA00022968"/>
    </source>
</evidence>
<gene>
    <name evidence="18" type="ORF">GCM10010430_52590</name>
</gene>
<dbReference type="Proteomes" id="UP001500305">
    <property type="component" value="Unassembled WGS sequence"/>
</dbReference>
<evidence type="ECO:0000256" key="11">
    <source>
        <dbReference type="ARBA" id="ARBA00022989"/>
    </source>
</evidence>
<keyword evidence="8 15" id="KW-0812">Transmembrane</keyword>
<comment type="catalytic activity">
    <reaction evidence="13">
        <text>a di-trans,poly-cis-dolichyl phosphate + UDP-alpha-D-glucose = a di-trans,poly-cis-dolichyl beta-D-glucosyl phosphate + UDP</text>
        <dbReference type="Rhea" id="RHEA:15401"/>
        <dbReference type="Rhea" id="RHEA-COMP:19498"/>
        <dbReference type="Rhea" id="RHEA-COMP:19502"/>
        <dbReference type="ChEBI" id="CHEBI:57525"/>
        <dbReference type="ChEBI" id="CHEBI:57683"/>
        <dbReference type="ChEBI" id="CHEBI:58223"/>
        <dbReference type="ChEBI" id="CHEBI:58885"/>
        <dbReference type="EC" id="2.4.1.117"/>
    </reaction>
    <physiologicalReaction direction="left-to-right" evidence="13">
        <dbReference type="Rhea" id="RHEA:15402"/>
    </physiologicalReaction>
</comment>
<proteinExistence type="inferred from homology"/>
<keyword evidence="12 15" id="KW-0472">Membrane</keyword>
<dbReference type="Pfam" id="PF00535">
    <property type="entry name" value="Glycos_transf_2"/>
    <property type="match status" value="1"/>
</dbReference>
<dbReference type="Gene3D" id="3.90.550.10">
    <property type="entry name" value="Spore Coat Polysaccharide Biosynthesis Protein SpsA, Chain A"/>
    <property type="match status" value="1"/>
</dbReference>
<dbReference type="InterPro" id="IPR001173">
    <property type="entry name" value="Glyco_trans_2-like"/>
</dbReference>
<keyword evidence="19" id="KW-1185">Reference proteome</keyword>
<protein>
    <recommendedName>
        <fullName evidence="5">dolichyl-phosphate beta-glucosyltransferase</fullName>
        <ecNumber evidence="5">2.4.1.117</ecNumber>
    </recommendedName>
</protein>
<dbReference type="Pfam" id="PF04138">
    <property type="entry name" value="GtrA_DPMS_TM"/>
    <property type="match status" value="1"/>
</dbReference>
<keyword evidence="11 15" id="KW-1133">Transmembrane helix</keyword>
<evidence type="ECO:0000256" key="5">
    <source>
        <dbReference type="ARBA" id="ARBA00012583"/>
    </source>
</evidence>
<dbReference type="EMBL" id="BAAATR010000027">
    <property type="protein sequence ID" value="GAA2261734.1"/>
    <property type="molecule type" value="Genomic_DNA"/>
</dbReference>
<evidence type="ECO:0000259" key="16">
    <source>
        <dbReference type="Pfam" id="PF00535"/>
    </source>
</evidence>
<evidence type="ECO:0000256" key="7">
    <source>
        <dbReference type="ARBA" id="ARBA00022679"/>
    </source>
</evidence>
<accession>A0ABN3ELS8</accession>
<dbReference type="InterPro" id="IPR007267">
    <property type="entry name" value="GtrA_DPMS_TM"/>
</dbReference>
<evidence type="ECO:0000256" key="9">
    <source>
        <dbReference type="ARBA" id="ARBA00022824"/>
    </source>
</evidence>
<feature type="transmembrane region" description="Helical" evidence="15">
    <location>
        <begin position="294"/>
        <end position="319"/>
    </location>
</feature>
<evidence type="ECO:0000256" key="13">
    <source>
        <dbReference type="ARBA" id="ARBA00045097"/>
    </source>
</evidence>
<feature type="domain" description="Glycosyltransferase 2-like" evidence="16">
    <location>
        <begin position="44"/>
        <end position="210"/>
    </location>
</feature>
<feature type="transmembrane region" description="Helical" evidence="15">
    <location>
        <begin position="395"/>
        <end position="417"/>
    </location>
</feature>
<feature type="domain" description="GtrA/DPMS transmembrane" evidence="17">
    <location>
        <begin position="301"/>
        <end position="418"/>
    </location>
</feature>
<comment type="pathway">
    <text evidence="3">Protein modification; protein glycosylation.</text>
</comment>
<keyword evidence="9" id="KW-0256">Endoplasmic reticulum</keyword>
<evidence type="ECO:0000256" key="1">
    <source>
        <dbReference type="ARBA" id="ARBA00004141"/>
    </source>
</evidence>
<reference evidence="18 19" key="1">
    <citation type="journal article" date="2019" name="Int. J. Syst. Evol. Microbiol.">
        <title>The Global Catalogue of Microorganisms (GCM) 10K type strain sequencing project: providing services to taxonomists for standard genome sequencing and annotation.</title>
        <authorList>
            <consortium name="The Broad Institute Genomics Platform"/>
            <consortium name="The Broad Institute Genome Sequencing Center for Infectious Disease"/>
            <person name="Wu L."/>
            <person name="Ma J."/>
        </authorList>
    </citation>
    <scope>NUCLEOTIDE SEQUENCE [LARGE SCALE GENOMIC DNA]</scope>
    <source>
        <strain evidence="18 19">JCM 7356</strain>
    </source>
</reference>
<feature type="transmembrane region" description="Helical" evidence="15">
    <location>
        <begin position="364"/>
        <end position="389"/>
    </location>
</feature>
<name>A0ABN3ELS8_9ACTN</name>
<dbReference type="SUPFAM" id="SSF53448">
    <property type="entry name" value="Nucleotide-diphospho-sugar transferases"/>
    <property type="match status" value="1"/>
</dbReference>
<dbReference type="InterPro" id="IPR029044">
    <property type="entry name" value="Nucleotide-diphossugar_trans"/>
</dbReference>
<keyword evidence="6" id="KW-0328">Glycosyltransferase</keyword>
<comment type="similarity">
    <text evidence="4">Belongs to the glycosyltransferase 2 family.</text>
</comment>
<evidence type="ECO:0000256" key="8">
    <source>
        <dbReference type="ARBA" id="ARBA00022692"/>
    </source>
</evidence>
<evidence type="ECO:0000313" key="18">
    <source>
        <dbReference type="EMBL" id="GAA2261734.1"/>
    </source>
</evidence>
<dbReference type="EC" id="2.4.1.117" evidence="5"/>
<dbReference type="CDD" id="cd04188">
    <property type="entry name" value="DPG_synthase"/>
    <property type="match status" value="1"/>
</dbReference>
<dbReference type="PANTHER" id="PTHR10859:SF91">
    <property type="entry name" value="DOLICHYL-PHOSPHATE BETA-GLUCOSYLTRANSFERASE"/>
    <property type="match status" value="1"/>
</dbReference>
<comment type="caution">
    <text evidence="18">The sequence shown here is derived from an EMBL/GenBank/DDBJ whole genome shotgun (WGS) entry which is preliminary data.</text>
</comment>
<evidence type="ECO:0000256" key="14">
    <source>
        <dbReference type="SAM" id="MobiDB-lite"/>
    </source>
</evidence>
<evidence type="ECO:0000313" key="19">
    <source>
        <dbReference type="Proteomes" id="UP001500305"/>
    </source>
</evidence>
<sequence>MNLTDMTEPALADPTQSVRRGMPTVDPLPSGAVDALPRTRLVEVVVPVYNEEHTLERCVRRLHAYLGETFPYPYRITIADNASVDGTWRVATALAGEIEQVEAVHLDLKGRGRALRQVWGASDADVVAYMDVDLSTGLEAFLPLVAPLLSGHSDLAIGSRLHRGSAVVRGPKREFISRSYNVLLRATMAAKFSDAQCGFKAARTEVVKQLLVEVEDDAWFFDTELLLLAERSGLRIHEVPVDWVDDPDSRVDIVRTVIDDLKGMARVTRRSLTGAGRIESLPTRVRAAQLPPGLSWQLASFAVVGAVCTASYMLLYLLLRQVAPALVANAVAQVLTAVLNTAANRRFTFGVTGRRGAVRAQAEGGIAFAIGLVLSSAAIGLQGVAWPSARHGGELAVLVAANAVATVVRFALMRVWVFNPKRNR</sequence>
<organism evidence="18 19">
    <name type="scientific">Kitasatospora cystarginea</name>
    <dbReference type="NCBI Taxonomy" id="58350"/>
    <lineage>
        <taxon>Bacteria</taxon>
        <taxon>Bacillati</taxon>
        <taxon>Actinomycetota</taxon>
        <taxon>Actinomycetes</taxon>
        <taxon>Kitasatosporales</taxon>
        <taxon>Streptomycetaceae</taxon>
        <taxon>Kitasatospora</taxon>
    </lineage>
</organism>
<keyword evidence="10" id="KW-0735">Signal-anchor</keyword>
<feature type="region of interest" description="Disordered" evidence="14">
    <location>
        <begin position="1"/>
        <end position="25"/>
    </location>
</feature>
<evidence type="ECO:0000256" key="15">
    <source>
        <dbReference type="SAM" id="Phobius"/>
    </source>
</evidence>
<evidence type="ECO:0000256" key="2">
    <source>
        <dbReference type="ARBA" id="ARBA00004389"/>
    </source>
</evidence>
<evidence type="ECO:0000256" key="12">
    <source>
        <dbReference type="ARBA" id="ARBA00023136"/>
    </source>
</evidence>
<evidence type="ECO:0000256" key="4">
    <source>
        <dbReference type="ARBA" id="ARBA00006739"/>
    </source>
</evidence>